<feature type="transmembrane region" description="Helical" evidence="2">
    <location>
        <begin position="6"/>
        <end position="26"/>
    </location>
</feature>
<sequence>MEKKSVNTPGIGLLGILITILLFTSFTPKGPAPLKVFILAGQSNMVGHGEVEKGDLGNLNYLVENDETGAYPHLVDEKGDWKVRDDVFIYFNHQEKIHAGGLTVGYGANENTIGPELQFGHVVGDHYDSDVLIIKTAWGGKSLAVDFFPYGDLTDIKPPLAAGDTGYFYGQMISTVNEVLGHLEDHVPSYEGQGYEIMGFGWHQGWNDRINQEANDAYRENMIQFIKDVQKDLGVPKLPFVIATTGMSGWSETHPRALSLMEAQLAVADFPEFIGNVKVVETRDFWREVEESPADQSYHWNRNAESYFLIGKSMGESMIDILEP</sequence>
<evidence type="ECO:0000313" key="5">
    <source>
        <dbReference type="Proteomes" id="UP001236663"/>
    </source>
</evidence>
<dbReference type="Pfam" id="PF03629">
    <property type="entry name" value="SASA"/>
    <property type="match status" value="1"/>
</dbReference>
<keyword evidence="5" id="KW-1185">Reference proteome</keyword>
<organism evidence="4 5">
    <name type="scientific">Cyclobacterium jeungdonense</name>
    <dbReference type="NCBI Taxonomy" id="708087"/>
    <lineage>
        <taxon>Bacteria</taxon>
        <taxon>Pseudomonadati</taxon>
        <taxon>Bacteroidota</taxon>
        <taxon>Cytophagia</taxon>
        <taxon>Cytophagales</taxon>
        <taxon>Cyclobacteriaceae</taxon>
        <taxon>Cyclobacterium</taxon>
    </lineage>
</organism>
<dbReference type="InterPro" id="IPR005181">
    <property type="entry name" value="SASA"/>
</dbReference>
<keyword evidence="1" id="KW-0378">Hydrolase</keyword>
<dbReference type="Gene3D" id="3.40.50.1110">
    <property type="entry name" value="SGNH hydrolase"/>
    <property type="match status" value="1"/>
</dbReference>
<accession>A0ABT8C9R6</accession>
<dbReference type="EMBL" id="JAUFQS010000035">
    <property type="protein sequence ID" value="MDN3689544.1"/>
    <property type="molecule type" value="Genomic_DNA"/>
</dbReference>
<keyword evidence="2" id="KW-0812">Transmembrane</keyword>
<dbReference type="SUPFAM" id="SSF52266">
    <property type="entry name" value="SGNH hydrolase"/>
    <property type="match status" value="1"/>
</dbReference>
<evidence type="ECO:0000259" key="3">
    <source>
        <dbReference type="Pfam" id="PF03629"/>
    </source>
</evidence>
<evidence type="ECO:0000256" key="2">
    <source>
        <dbReference type="SAM" id="Phobius"/>
    </source>
</evidence>
<dbReference type="Proteomes" id="UP001236663">
    <property type="component" value="Unassembled WGS sequence"/>
</dbReference>
<evidence type="ECO:0000313" key="4">
    <source>
        <dbReference type="EMBL" id="MDN3689544.1"/>
    </source>
</evidence>
<gene>
    <name evidence="4" type="ORF">QWZ15_17080</name>
</gene>
<protein>
    <submittedName>
        <fullName evidence="4">Sialate O-acetylesterase</fullName>
    </submittedName>
</protein>
<dbReference type="InterPro" id="IPR036514">
    <property type="entry name" value="SGNH_hydro_sf"/>
</dbReference>
<dbReference type="RefSeq" id="WP_163385903.1">
    <property type="nucleotide sequence ID" value="NZ_JAUFQS010000035.1"/>
</dbReference>
<keyword evidence="2" id="KW-1133">Transmembrane helix</keyword>
<name>A0ABT8C9R6_9BACT</name>
<feature type="domain" description="Sialate O-acetylesterase" evidence="3">
    <location>
        <begin position="34"/>
        <end position="319"/>
    </location>
</feature>
<dbReference type="InterPro" id="IPR052940">
    <property type="entry name" value="Carb_Esterase_6"/>
</dbReference>
<comment type="caution">
    <text evidence="4">The sequence shown here is derived from an EMBL/GenBank/DDBJ whole genome shotgun (WGS) entry which is preliminary data.</text>
</comment>
<dbReference type="PANTHER" id="PTHR31988">
    <property type="entry name" value="ESTERASE, PUTATIVE (DUF303)-RELATED"/>
    <property type="match status" value="1"/>
</dbReference>
<keyword evidence="2" id="KW-0472">Membrane</keyword>
<proteinExistence type="predicted"/>
<reference evidence="5" key="1">
    <citation type="journal article" date="2019" name="Int. J. Syst. Evol. Microbiol.">
        <title>The Global Catalogue of Microorganisms (GCM) 10K type strain sequencing project: providing services to taxonomists for standard genome sequencing and annotation.</title>
        <authorList>
            <consortium name="The Broad Institute Genomics Platform"/>
            <consortium name="The Broad Institute Genome Sequencing Center for Infectious Disease"/>
            <person name="Wu L."/>
            <person name="Ma J."/>
        </authorList>
    </citation>
    <scope>NUCLEOTIDE SEQUENCE [LARGE SCALE GENOMIC DNA]</scope>
    <source>
        <strain evidence="5">CECT 7706</strain>
    </source>
</reference>
<dbReference type="PANTHER" id="PTHR31988:SF19">
    <property type="entry name" value="9-O-ACETYL-N-ACETYLNEURAMINIC ACID DEACETYLASE-RELATED"/>
    <property type="match status" value="1"/>
</dbReference>
<evidence type="ECO:0000256" key="1">
    <source>
        <dbReference type="ARBA" id="ARBA00022801"/>
    </source>
</evidence>